<accession>A0A840ZIP7</accession>
<evidence type="ECO:0000313" key="3">
    <source>
        <dbReference type="Proteomes" id="UP000583454"/>
    </source>
</evidence>
<protein>
    <recommendedName>
        <fullName evidence="1">Serine aminopeptidase S33 domain-containing protein</fullName>
    </recommendedName>
</protein>
<evidence type="ECO:0000313" key="2">
    <source>
        <dbReference type="EMBL" id="MBB5757932.1"/>
    </source>
</evidence>
<sequence length="277" mass="28677">MIRALAAGLGLLAALYGAAAAALYLAQRPLLFDPDPRALPPEALGLPGARVRSIAAEAGVSLVAWFVPSERRRLILYLHGTGGSLADRAPRVGELAAHGAVLAIDYRGFGGSTGAPSEAGLTRDAEAAYRHATEAGFAPRDIVVLGESLGSGLALRLAAERPVGGVVLAGAYRSIREIAARRYWMFPVSSGMRDPFDVAADLARVRAPMLVLHGRDDPVIPVEDAERLVAGAGPNVAFAAVAGAGHRVLDDPGAAARLEAWLAALPERDAARAAPQP</sequence>
<dbReference type="PANTHER" id="PTHR12277:SF81">
    <property type="entry name" value="PROTEIN ABHD13"/>
    <property type="match status" value="1"/>
</dbReference>
<dbReference type="Proteomes" id="UP000583454">
    <property type="component" value="Unassembled WGS sequence"/>
</dbReference>
<comment type="caution">
    <text evidence="2">The sequence shown here is derived from an EMBL/GenBank/DDBJ whole genome shotgun (WGS) entry which is preliminary data.</text>
</comment>
<feature type="domain" description="Serine aminopeptidase S33" evidence="1">
    <location>
        <begin position="70"/>
        <end position="177"/>
    </location>
</feature>
<dbReference type="AlphaFoldDB" id="A0A840ZIP7"/>
<organism evidence="2 3">
    <name type="scientific">Methylorubrum rhodinum</name>
    <dbReference type="NCBI Taxonomy" id="29428"/>
    <lineage>
        <taxon>Bacteria</taxon>
        <taxon>Pseudomonadati</taxon>
        <taxon>Pseudomonadota</taxon>
        <taxon>Alphaproteobacteria</taxon>
        <taxon>Hyphomicrobiales</taxon>
        <taxon>Methylobacteriaceae</taxon>
        <taxon>Methylorubrum</taxon>
    </lineage>
</organism>
<evidence type="ECO:0000259" key="1">
    <source>
        <dbReference type="Pfam" id="PF12146"/>
    </source>
</evidence>
<keyword evidence="3" id="KW-1185">Reference proteome</keyword>
<dbReference type="EMBL" id="JACHOP010000010">
    <property type="protein sequence ID" value="MBB5757932.1"/>
    <property type="molecule type" value="Genomic_DNA"/>
</dbReference>
<name>A0A840ZIP7_9HYPH</name>
<dbReference type="RefSeq" id="WP_183569923.1">
    <property type="nucleotide sequence ID" value="NZ_JACHOP010000010.1"/>
</dbReference>
<dbReference type="Pfam" id="PF12146">
    <property type="entry name" value="Hydrolase_4"/>
    <property type="match status" value="1"/>
</dbReference>
<dbReference type="InterPro" id="IPR029058">
    <property type="entry name" value="AB_hydrolase_fold"/>
</dbReference>
<dbReference type="InterPro" id="IPR022742">
    <property type="entry name" value="Hydrolase_4"/>
</dbReference>
<gene>
    <name evidence="2" type="ORF">HNR00_002649</name>
</gene>
<dbReference type="PANTHER" id="PTHR12277">
    <property type="entry name" value="ALPHA/BETA HYDROLASE DOMAIN-CONTAINING PROTEIN"/>
    <property type="match status" value="1"/>
</dbReference>
<dbReference type="SUPFAM" id="SSF53474">
    <property type="entry name" value="alpha/beta-Hydrolases"/>
    <property type="match status" value="1"/>
</dbReference>
<proteinExistence type="predicted"/>
<dbReference type="Gene3D" id="3.40.50.1820">
    <property type="entry name" value="alpha/beta hydrolase"/>
    <property type="match status" value="1"/>
</dbReference>
<reference evidence="2 3" key="1">
    <citation type="submission" date="2020-08" db="EMBL/GenBank/DDBJ databases">
        <title>Genomic Encyclopedia of Type Strains, Phase IV (KMG-IV): sequencing the most valuable type-strain genomes for metagenomic binning, comparative biology and taxonomic classification.</title>
        <authorList>
            <person name="Goeker M."/>
        </authorList>
    </citation>
    <scope>NUCLEOTIDE SEQUENCE [LARGE SCALE GENOMIC DNA]</scope>
    <source>
        <strain evidence="2 3">DSM 2163</strain>
    </source>
</reference>